<dbReference type="PANTHER" id="PTHR35580:SF1">
    <property type="entry name" value="PHYTASE-LIKE DOMAIN-CONTAINING PROTEIN"/>
    <property type="match status" value="1"/>
</dbReference>
<dbReference type="Gene3D" id="2.120.10.30">
    <property type="entry name" value="TolB, C-terminal domain"/>
    <property type="match status" value="1"/>
</dbReference>
<dbReference type="InterPro" id="IPR052918">
    <property type="entry name" value="Motility_Chemotaxis_Reg"/>
</dbReference>
<dbReference type="Proteomes" id="UP000667802">
    <property type="component" value="Unassembled WGS sequence"/>
</dbReference>
<evidence type="ECO:0000313" key="2">
    <source>
        <dbReference type="Proteomes" id="UP000667802"/>
    </source>
</evidence>
<protein>
    <submittedName>
        <fullName evidence="1">SBBP repeat-containing protein</fullName>
    </submittedName>
</protein>
<dbReference type="InterPro" id="IPR010620">
    <property type="entry name" value="SBBP_repeat"/>
</dbReference>
<dbReference type="SUPFAM" id="SSF101898">
    <property type="entry name" value="NHL repeat"/>
    <property type="match status" value="1"/>
</dbReference>
<dbReference type="InterPro" id="IPR011042">
    <property type="entry name" value="6-blade_b-propeller_TolB-like"/>
</dbReference>
<gene>
    <name evidence="1" type="ORF">G7B40_022425</name>
</gene>
<reference evidence="2" key="1">
    <citation type="journal article" date="2021" name="Science">
        <title>Hunting the eagle killer: A cyanobacterial neurotoxin causes vacuolar myelinopathy.</title>
        <authorList>
            <person name="Breinlinger S."/>
            <person name="Phillips T.J."/>
            <person name="Haram B.N."/>
            <person name="Mares J."/>
            <person name="Martinez Yerena J.A."/>
            <person name="Hrouzek P."/>
            <person name="Sobotka R."/>
            <person name="Henderson W.M."/>
            <person name="Schmieder P."/>
            <person name="Williams S.M."/>
            <person name="Lauderdale J.D."/>
            <person name="Wilde H.D."/>
            <person name="Gerrin W."/>
            <person name="Kust A."/>
            <person name="Washington J.W."/>
            <person name="Wagner C."/>
            <person name="Geier B."/>
            <person name="Liebeke M."/>
            <person name="Enke H."/>
            <person name="Niedermeyer T.H.J."/>
            <person name="Wilde S.B."/>
        </authorList>
    </citation>
    <scope>NUCLEOTIDE SEQUENCE [LARGE SCALE GENOMIC DNA]</scope>
    <source>
        <strain evidence="2">Thurmond2011</strain>
    </source>
</reference>
<dbReference type="SUPFAM" id="SSF63829">
    <property type="entry name" value="Calcium-dependent phosphotriesterase"/>
    <property type="match status" value="1"/>
</dbReference>
<comment type="caution">
    <text evidence="1">The sequence shown here is derived from an EMBL/GenBank/DDBJ whole genome shotgun (WGS) entry which is preliminary data.</text>
</comment>
<organism evidence="1 2">
    <name type="scientific">Aetokthonos hydrillicola Thurmond2011</name>
    <dbReference type="NCBI Taxonomy" id="2712845"/>
    <lineage>
        <taxon>Bacteria</taxon>
        <taxon>Bacillati</taxon>
        <taxon>Cyanobacteriota</taxon>
        <taxon>Cyanophyceae</taxon>
        <taxon>Nostocales</taxon>
        <taxon>Hapalosiphonaceae</taxon>
        <taxon>Aetokthonos</taxon>
    </lineage>
</organism>
<dbReference type="Pfam" id="PF06739">
    <property type="entry name" value="SBBP"/>
    <property type="match status" value="7"/>
</dbReference>
<keyword evidence="2" id="KW-1185">Reference proteome</keyword>
<sequence length="683" mass="73586">MTANLFNASFYRAANSDLKNLTDAQALAHFQNYGLNEGRTFSPFVDLNFYRASNPDLEKAGIKTNKQLFDHLQKSGVAEGRRFSPVVDINFYLKSNGDVNTAFKGNREQAFTHLQNQGVGEGRKFSQFFDTGFYLARNSDLKTAFGGDRVKALQHLAIYGLKENREFSDFFNINYYRSQNSDLQKVGYQGIQLLEHFETYGLREGRSFSLTFDVNYYRKTYPDLVAAGLSNQQLYDHFQLYGLKEGRASSQSFNVKYYLANNTDLQKAGFSYAQAYDHFLLYGEREKRSGVTSLQSQWTRQFGTSGDDESFGVAVDGAGNVYITGYTNGSLAGNNSGKSDAWVAKYDKSGAQIWKKQLGTAGNDAAYGIGVDSAGNVYISGTTEGALKGTNSGGYDVWLAKYDSSGVQKWLQQFGTSTDDGSNGITVDNSGNVYVTGYTTGALGGASNGNTDAWVAKYDNNGAQKWLKQLGTSGDDESNSVAVDSAGNVYITGYTEEGLGGGNSGKSDAWVAKYDSNGTQKWVKQLGTSEKDQSNSVAVDSTGNVYITGDTEGALGGPNSGNSDAWVAKYDNNGVQKWLKQIGTSGKDGANGVTVDSIGNVYISGSSNGSLAGNNAGGYDAWIVAYDSNGAAVRKRQLSTSADDQLYSVTVDNNGNVYITGATTGAFAGTNAGNYDIWVAKLA</sequence>
<name>A0AAP5IE66_9CYAN</name>
<proteinExistence type="predicted"/>
<dbReference type="Gene3D" id="2.40.10.500">
    <property type="match status" value="2"/>
</dbReference>
<accession>A0AAP5IE66</accession>
<dbReference type="PANTHER" id="PTHR35580">
    <property type="entry name" value="CELL SURFACE GLYCOPROTEIN (S-LAYER PROTEIN)-LIKE PROTEIN"/>
    <property type="match status" value="1"/>
</dbReference>
<dbReference type="EMBL" id="JAALHA020000012">
    <property type="protein sequence ID" value="MDR9897300.1"/>
    <property type="molecule type" value="Genomic_DNA"/>
</dbReference>
<dbReference type="AlphaFoldDB" id="A0AAP5IE66"/>
<evidence type="ECO:0000313" key="1">
    <source>
        <dbReference type="EMBL" id="MDR9897300.1"/>
    </source>
</evidence>
<dbReference type="RefSeq" id="WP_208344020.1">
    <property type="nucleotide sequence ID" value="NZ_CAWQFN010000452.1"/>
</dbReference>